<dbReference type="AlphaFoldDB" id="A0A091BZU4"/>
<dbReference type="OrthoDB" id="2134424at2"/>
<accession>A0A091BZU4</accession>
<feature type="transmembrane region" description="Helical" evidence="1">
    <location>
        <begin position="218"/>
        <end position="238"/>
    </location>
</feature>
<organism evidence="2 3">
    <name type="scientific">Tetragenococcus muriaticus PMC-11-5</name>
    <dbReference type="NCBI Taxonomy" id="1302649"/>
    <lineage>
        <taxon>Bacteria</taxon>
        <taxon>Bacillati</taxon>
        <taxon>Bacillota</taxon>
        <taxon>Bacilli</taxon>
        <taxon>Lactobacillales</taxon>
        <taxon>Enterococcaceae</taxon>
        <taxon>Tetragenococcus</taxon>
    </lineage>
</organism>
<dbReference type="Pfam" id="PF06691">
    <property type="entry name" value="DUF1189"/>
    <property type="match status" value="1"/>
</dbReference>
<name>A0A091BZU4_9ENTE</name>
<dbReference type="EMBL" id="JPVU01000167">
    <property type="protein sequence ID" value="KFN91131.1"/>
    <property type="molecule type" value="Genomic_DNA"/>
</dbReference>
<dbReference type="Proteomes" id="UP000029380">
    <property type="component" value="Unassembled WGS sequence"/>
</dbReference>
<feature type="transmembrane region" description="Helical" evidence="1">
    <location>
        <begin position="170"/>
        <end position="198"/>
    </location>
</feature>
<dbReference type="InterPro" id="IPR009574">
    <property type="entry name" value="DUF1189"/>
</dbReference>
<keyword evidence="1" id="KW-1133">Transmembrane helix</keyword>
<comment type="caution">
    <text evidence="2">The sequence shown here is derived from an EMBL/GenBank/DDBJ whole genome shotgun (WGS) entry which is preliminary data.</text>
</comment>
<protein>
    <recommendedName>
        <fullName evidence="4">DUF1189 domain-containing protein</fullName>
    </recommendedName>
</protein>
<evidence type="ECO:0000313" key="2">
    <source>
        <dbReference type="EMBL" id="KFN91131.1"/>
    </source>
</evidence>
<evidence type="ECO:0000313" key="3">
    <source>
        <dbReference type="Proteomes" id="UP000029380"/>
    </source>
</evidence>
<feature type="transmembrane region" description="Helical" evidence="1">
    <location>
        <begin position="28"/>
        <end position="47"/>
    </location>
</feature>
<reference evidence="2 3" key="1">
    <citation type="submission" date="2014-08" db="EMBL/GenBank/DDBJ databases">
        <title>Genome sequence of Tetragenococcus muriaticus.</title>
        <authorList>
            <person name="Chuea-nongthon C."/>
            <person name="Rodtong S."/>
            <person name="Yongsawatdigul J."/>
            <person name="Steele J.L."/>
            <person name="Liu X.-y."/>
            <person name="Speers J."/>
            <person name="Glasner J.D."/>
            <person name="Neeno-Eckwall E.C."/>
        </authorList>
    </citation>
    <scope>NUCLEOTIDE SEQUENCE [LARGE SCALE GENOMIC DNA]</scope>
    <source>
        <strain evidence="2 3">PMC-11-5</strain>
    </source>
</reference>
<evidence type="ECO:0008006" key="4">
    <source>
        <dbReference type="Google" id="ProtNLM"/>
    </source>
</evidence>
<keyword evidence="1" id="KW-0472">Membrane</keyword>
<sequence length="265" mass="29722">MSLLQLAKNSILHFNRLKYAKNIGFGKIVLYLLLLSLIAAIPITLQVRNAFSEIQSDGEQIAEQIPDFTIEDGNIQTDEQEGFIYQTDSIIFTFDPDGQRTSEDISNDMVGNFLSVGLLQGEAVLSVQSNEATEAVLGDNQFEFSYTEDRLQNLSGEALRNELSQSDLPWWTPLVVLLIATYPSFINLIVTFLIVTIIGNLYSRIRRVKNRFFDNLKIMIASATLPVIMGAIINSFILGFDSTTFIAILSFFIFTQAIKDAKKIE</sequence>
<evidence type="ECO:0000256" key="1">
    <source>
        <dbReference type="SAM" id="Phobius"/>
    </source>
</evidence>
<proteinExistence type="predicted"/>
<keyword evidence="1" id="KW-0812">Transmembrane</keyword>
<dbReference type="PATRIC" id="fig|1302649.3.peg.1600"/>
<gene>
    <name evidence="2" type="ORF">TMUPMC115_1597</name>
</gene>
<dbReference type="RefSeq" id="WP_028790388.1">
    <property type="nucleotide sequence ID" value="NZ_JPVU01000167.1"/>
</dbReference>